<protein>
    <submittedName>
        <fullName evidence="2">Uncharacterized protein</fullName>
    </submittedName>
</protein>
<keyword evidence="1" id="KW-0175">Coiled coil</keyword>
<organism evidence="2 3">
    <name type="scientific">Chitinophaga flava</name>
    <dbReference type="NCBI Taxonomy" id="2259036"/>
    <lineage>
        <taxon>Bacteria</taxon>
        <taxon>Pseudomonadati</taxon>
        <taxon>Bacteroidota</taxon>
        <taxon>Chitinophagia</taxon>
        <taxon>Chitinophagales</taxon>
        <taxon>Chitinophagaceae</taxon>
        <taxon>Chitinophaga</taxon>
    </lineage>
</organism>
<accession>A0A365XWA0</accession>
<dbReference type="EMBL" id="QFFJ01000002">
    <property type="protein sequence ID" value="RBL89984.1"/>
    <property type="molecule type" value="Genomic_DNA"/>
</dbReference>
<sequence>MPFVFASGPELYVGSVTFPAGFAVGDYVEFLRTSPSNAGASGNYEISISYTRGNIAAGATFLVNVTHSNPDIWREAGRISKAGYTTSAVENFVVDVNSQYGYVRFRLRAINTYGVPESPIGVDVKVRSINSTDSWAAMDVRGNSTAPLGLMPMTNEWNLFVGNPFTAASAAVAITATMDGNVGIGTRTPQSKLAVAGTLSAQKVKVTAIGWPDYVFDKNYHLPALQEVRTFIDEHGHLPEIPSAATIVKEGQDLGEMNKALLKKVEELTLYLMEENDNNKVLEKQVIELKNRQVSLEQKVQQLQEKQVIELKNRQVSLEQKVQQLQEKQVIELKNRQVSLEQKVQQLQEKQVIELKNRQVSLEQKVQQLQEKQVTELKNRQASLEKKVQQLLEKH</sequence>
<feature type="coiled-coil region" evidence="1">
    <location>
        <begin position="265"/>
        <end position="394"/>
    </location>
</feature>
<evidence type="ECO:0000313" key="2">
    <source>
        <dbReference type="EMBL" id="RBL89984.1"/>
    </source>
</evidence>
<evidence type="ECO:0000313" key="3">
    <source>
        <dbReference type="Proteomes" id="UP000253410"/>
    </source>
</evidence>
<proteinExistence type="predicted"/>
<evidence type="ECO:0000256" key="1">
    <source>
        <dbReference type="SAM" id="Coils"/>
    </source>
</evidence>
<comment type="caution">
    <text evidence="2">The sequence shown here is derived from an EMBL/GenBank/DDBJ whole genome shotgun (WGS) entry which is preliminary data.</text>
</comment>
<reference evidence="2 3" key="1">
    <citation type="submission" date="2018-05" db="EMBL/GenBank/DDBJ databases">
        <title>Chitinophaga sp. K3CV102501T nov., isolated from isolated from a monsoon evergreen broad-leaved forest soil.</title>
        <authorList>
            <person name="Lv Y."/>
        </authorList>
    </citation>
    <scope>NUCLEOTIDE SEQUENCE [LARGE SCALE GENOMIC DNA]</scope>
    <source>
        <strain evidence="2 3">GDMCC 1.1325</strain>
    </source>
</reference>
<keyword evidence="3" id="KW-1185">Reference proteome</keyword>
<dbReference type="AlphaFoldDB" id="A0A365XWA0"/>
<name>A0A365XWA0_9BACT</name>
<dbReference type="Proteomes" id="UP000253410">
    <property type="component" value="Unassembled WGS sequence"/>
</dbReference>
<gene>
    <name evidence="2" type="ORF">DF182_26280</name>
</gene>